<name>A0AAI9HGC3_CITFR</name>
<gene>
    <name evidence="2" type="ORF">PQQ21_002093</name>
</gene>
<dbReference type="Pfam" id="PF24390">
    <property type="entry name" value="PRTase-CE"/>
    <property type="match status" value="1"/>
</dbReference>
<reference evidence="2" key="1">
    <citation type="submission" date="2024-02" db="EMBL/GenBank/DDBJ databases">
        <authorList>
            <consortium name="Clinical and Environmental Microbiology Branch: Whole genome sequencing antimicrobial resistance pathogens in the healthcare setting"/>
        </authorList>
    </citation>
    <scope>NUCLEOTIDE SEQUENCE</scope>
    <source>
        <strain evidence="2">2023GN-00102</strain>
    </source>
</reference>
<dbReference type="EMBL" id="ABKLER030000007">
    <property type="protein sequence ID" value="EMN4144840.1"/>
    <property type="molecule type" value="Genomic_DNA"/>
</dbReference>
<dbReference type="AlphaFoldDB" id="A0AAI9HGC3"/>
<comment type="caution">
    <text evidence="2">The sequence shown here is derived from an EMBL/GenBank/DDBJ whole genome shotgun (WGS) entry which is preliminary data.</text>
</comment>
<dbReference type="InterPro" id="IPR056920">
    <property type="entry name" value="PRTase-CE"/>
</dbReference>
<evidence type="ECO:0000259" key="1">
    <source>
        <dbReference type="Pfam" id="PF24390"/>
    </source>
</evidence>
<protein>
    <recommendedName>
        <fullName evidence="1">PRTase-CE domain-containing protein</fullName>
    </recommendedName>
</protein>
<proteinExistence type="predicted"/>
<accession>A0AAI9HGC3</accession>
<feature type="domain" description="PRTase-CE" evidence="1">
    <location>
        <begin position="35"/>
        <end position="334"/>
    </location>
</feature>
<dbReference type="RefSeq" id="WP_048217522.1">
    <property type="nucleotide sequence ID" value="NZ_CAXOME010000024.1"/>
</dbReference>
<sequence length="339" mass="38963">MSISLLTDDQVIKQIAEKLADYKHVPAMGMCSQHVKKWITQFHESDRRFILDETIRLLDIGYLSEDNYKHILKAIAESRANVPFFRESCFLNIQKQGSSQSELIKSLSDLVSVKFNVVTRESEREYVRKFKSFVYIDDVSFSGNKAITDLAWLIDSYDLSNINVSVYFFASHTYADYHIKNRIESIFSNRNINVVIKTGSMRNVENRVSYSSSSGVFWPRDYSVNIPSEFADSEIYTGTLRTGYSQNKNFQDESTRDRLEAILTKVGFDILLKSKSPSDVLKPLGFSTFKGVGFGGTTFTYRNCPNNTPLAFWWGDYELTGTSALDCWYPLMKRIVYNQ</sequence>
<evidence type="ECO:0000313" key="2">
    <source>
        <dbReference type="EMBL" id="EMN4144840.1"/>
    </source>
</evidence>
<organism evidence="2">
    <name type="scientific">Citrobacter freundii</name>
    <dbReference type="NCBI Taxonomy" id="546"/>
    <lineage>
        <taxon>Bacteria</taxon>
        <taxon>Pseudomonadati</taxon>
        <taxon>Pseudomonadota</taxon>
        <taxon>Gammaproteobacteria</taxon>
        <taxon>Enterobacterales</taxon>
        <taxon>Enterobacteriaceae</taxon>
        <taxon>Citrobacter</taxon>
        <taxon>Citrobacter freundii complex</taxon>
    </lineage>
</organism>